<evidence type="ECO:0000259" key="2">
    <source>
        <dbReference type="Pfam" id="PF05970"/>
    </source>
</evidence>
<dbReference type="SUPFAM" id="SSF52540">
    <property type="entry name" value="P-loop containing nucleoside triphosphate hydrolases"/>
    <property type="match status" value="2"/>
</dbReference>
<dbReference type="EMBL" id="JACXVP010000007">
    <property type="protein sequence ID" value="KAG5596918.1"/>
    <property type="molecule type" value="Genomic_DNA"/>
</dbReference>
<dbReference type="Proteomes" id="UP000824120">
    <property type="component" value="Chromosome 7"/>
</dbReference>
<keyword evidence="1" id="KW-0378">Hydrolase</keyword>
<dbReference type="InterPro" id="IPR010285">
    <property type="entry name" value="DNA_helicase_pif1-like_DEAD"/>
</dbReference>
<reference evidence="4 5" key="1">
    <citation type="submission" date="2020-09" db="EMBL/GenBank/DDBJ databases">
        <title>De no assembly of potato wild relative species, Solanum commersonii.</title>
        <authorList>
            <person name="Cho K."/>
        </authorList>
    </citation>
    <scope>NUCLEOTIDE SEQUENCE [LARGE SCALE GENOMIC DNA]</scope>
    <source>
        <strain evidence="4">LZ3.2</strain>
        <tissue evidence="4">Leaf</tissue>
    </source>
</reference>
<comment type="cofactor">
    <cofactor evidence="1">
        <name>Mg(2+)</name>
        <dbReference type="ChEBI" id="CHEBI:18420"/>
    </cofactor>
</comment>
<protein>
    <recommendedName>
        <fullName evidence="1">ATP-dependent DNA helicase</fullName>
        <ecNumber evidence="1">5.6.2.3</ecNumber>
    </recommendedName>
</protein>
<evidence type="ECO:0000256" key="1">
    <source>
        <dbReference type="RuleBase" id="RU363044"/>
    </source>
</evidence>
<dbReference type="Pfam" id="PF21530">
    <property type="entry name" value="Pif1_2B_dom"/>
    <property type="match status" value="1"/>
</dbReference>
<evidence type="ECO:0000313" key="4">
    <source>
        <dbReference type="EMBL" id="KAG5596918.1"/>
    </source>
</evidence>
<proteinExistence type="inferred from homology"/>
<dbReference type="EC" id="5.6.2.3" evidence="1"/>
<evidence type="ECO:0000313" key="5">
    <source>
        <dbReference type="Proteomes" id="UP000824120"/>
    </source>
</evidence>
<organism evidence="4 5">
    <name type="scientific">Solanum commersonii</name>
    <name type="common">Commerson's wild potato</name>
    <name type="synonym">Commerson's nightshade</name>
    <dbReference type="NCBI Taxonomy" id="4109"/>
    <lineage>
        <taxon>Eukaryota</taxon>
        <taxon>Viridiplantae</taxon>
        <taxon>Streptophyta</taxon>
        <taxon>Embryophyta</taxon>
        <taxon>Tracheophyta</taxon>
        <taxon>Spermatophyta</taxon>
        <taxon>Magnoliopsida</taxon>
        <taxon>eudicotyledons</taxon>
        <taxon>Gunneridae</taxon>
        <taxon>Pentapetalae</taxon>
        <taxon>asterids</taxon>
        <taxon>lamiids</taxon>
        <taxon>Solanales</taxon>
        <taxon>Solanaceae</taxon>
        <taxon>Solanoideae</taxon>
        <taxon>Solaneae</taxon>
        <taxon>Solanum</taxon>
    </lineage>
</organism>
<keyword evidence="1" id="KW-0067">ATP-binding</keyword>
<keyword evidence="1" id="KW-0233">DNA recombination</keyword>
<dbReference type="GO" id="GO:0043139">
    <property type="term" value="F:5'-3' DNA helicase activity"/>
    <property type="evidence" value="ECO:0007669"/>
    <property type="project" value="UniProtKB-EC"/>
</dbReference>
<dbReference type="InterPro" id="IPR049163">
    <property type="entry name" value="Pif1-like_2B_dom"/>
</dbReference>
<dbReference type="CDD" id="cd18809">
    <property type="entry name" value="SF1_C_RecD"/>
    <property type="match status" value="1"/>
</dbReference>
<dbReference type="PANTHER" id="PTHR10492:SF94">
    <property type="entry name" value="ATP-DEPENDENT DNA HELICASE"/>
    <property type="match status" value="1"/>
</dbReference>
<accession>A0A9J5YD52</accession>
<comment type="catalytic activity">
    <reaction evidence="1">
        <text>ATP + H2O = ADP + phosphate + H(+)</text>
        <dbReference type="Rhea" id="RHEA:13065"/>
        <dbReference type="ChEBI" id="CHEBI:15377"/>
        <dbReference type="ChEBI" id="CHEBI:15378"/>
        <dbReference type="ChEBI" id="CHEBI:30616"/>
        <dbReference type="ChEBI" id="CHEBI:43474"/>
        <dbReference type="ChEBI" id="CHEBI:456216"/>
        <dbReference type="EC" id="5.6.2.3"/>
    </reaction>
</comment>
<comment type="caution">
    <text evidence="4">The sequence shown here is derived from an EMBL/GenBank/DDBJ whole genome shotgun (WGS) entry which is preliminary data.</text>
</comment>
<feature type="domain" description="DNA helicase Pif1-like DEAD-box helicase" evidence="2">
    <location>
        <begin position="262"/>
        <end position="454"/>
    </location>
</feature>
<dbReference type="PANTHER" id="PTHR10492">
    <property type="match status" value="1"/>
</dbReference>
<dbReference type="GO" id="GO:0006281">
    <property type="term" value="P:DNA repair"/>
    <property type="evidence" value="ECO:0007669"/>
    <property type="project" value="UniProtKB-KW"/>
</dbReference>
<dbReference type="GO" id="GO:0005524">
    <property type="term" value="F:ATP binding"/>
    <property type="evidence" value="ECO:0007669"/>
    <property type="project" value="UniProtKB-KW"/>
</dbReference>
<dbReference type="FunFam" id="3.40.50.300:FF:002884">
    <property type="entry name" value="ATP-dependent DNA helicase"/>
    <property type="match status" value="1"/>
</dbReference>
<dbReference type="InterPro" id="IPR027417">
    <property type="entry name" value="P-loop_NTPase"/>
</dbReference>
<dbReference type="Pfam" id="PF05970">
    <property type="entry name" value="PIF1"/>
    <property type="match status" value="1"/>
</dbReference>
<keyword evidence="1" id="KW-0234">DNA repair</keyword>
<dbReference type="GO" id="GO:0006310">
    <property type="term" value="P:DNA recombination"/>
    <property type="evidence" value="ECO:0007669"/>
    <property type="project" value="UniProtKB-KW"/>
</dbReference>
<sequence length="710" mass="80708">MDIRFTEEEMMGGQVRSEMKSAAFKMQLGVTTKSDVKDLRVYSKRNATGCYKPTSTSTRQTSRINIGKYYLHYVLFMTCGNLTRLPDITANPREGERYYERLLLNHVRGPTSFEDLLTVNGLHCHTFKEAAKERGLLESDDSISECLREAIIFKMHVALRSLFETILVHCNPTYVRRLWETYYNDMSEDIQMTHDKSPEAKLQSTLQSVNSYLESIGQSVAKFDMPQIQQELNKRDTYECLEIIKEMSVKVTIEDMEAQSNLNEQQAQAFKTILERADSGTPGLFFVDGPDGTGKTYLYRALLAHIRSRGMIALASTSSGVAATILPGGRTAHSRFEIPLQANESTMTNMSKQSGGVKLIRQAKLIIWDEAPMAKRHTIETVDRSFRDIMDKNVPFVLPVVPKSTRAETVNASLVRSYLWRLMEKIHLTSNMRARADPNFSAFLLRVGNGEETTIRDNLILLPQQMVVHPSGQGKPEECLVREIFKGLQQNFRSAKFITERAILASRNEFVDNINEMMITQFPGETRTYISFDSAEDDSNNYYQEEYLNTLTPNGLPPHRLVLKENAPIMMLRNLDPSNGLCNGTRLICRGFDNNVIHAEITTGEFATKQVFIPRIQLSPPENEGYPFKFIRKQFPIRLCFAMTINKAQGQTIPNVGLYLPQHVFLHGQLYVALSRGISMATTKVLVMTEQPDIRIGTYTRNIIYKEVLG</sequence>
<gene>
    <name evidence="4" type="ORF">H5410_038150</name>
</gene>
<dbReference type="OrthoDB" id="1263365at2759"/>
<dbReference type="GO" id="GO:0016787">
    <property type="term" value="F:hydrolase activity"/>
    <property type="evidence" value="ECO:0007669"/>
    <property type="project" value="UniProtKB-KW"/>
</dbReference>
<dbReference type="AlphaFoldDB" id="A0A9J5YD52"/>
<name>A0A9J5YD52_SOLCO</name>
<keyword evidence="5" id="KW-1185">Reference proteome</keyword>
<keyword evidence="1" id="KW-0547">Nucleotide-binding</keyword>
<dbReference type="GO" id="GO:0000723">
    <property type="term" value="P:telomere maintenance"/>
    <property type="evidence" value="ECO:0007669"/>
    <property type="project" value="InterPro"/>
</dbReference>
<evidence type="ECO:0000259" key="3">
    <source>
        <dbReference type="Pfam" id="PF21530"/>
    </source>
</evidence>
<comment type="similarity">
    <text evidence="1">Belongs to the helicase family.</text>
</comment>
<keyword evidence="1" id="KW-0227">DNA damage</keyword>
<dbReference type="Gene3D" id="3.40.50.300">
    <property type="entry name" value="P-loop containing nucleotide triphosphate hydrolases"/>
    <property type="match status" value="1"/>
</dbReference>
<feature type="domain" description="DNA helicase Pif1-like 2B" evidence="3">
    <location>
        <begin position="546"/>
        <end position="589"/>
    </location>
</feature>
<keyword evidence="1" id="KW-0347">Helicase</keyword>